<organism evidence="1 2">
    <name type="scientific">Rapidithrix thailandica</name>
    <dbReference type="NCBI Taxonomy" id="413964"/>
    <lineage>
        <taxon>Bacteria</taxon>
        <taxon>Pseudomonadati</taxon>
        <taxon>Bacteroidota</taxon>
        <taxon>Cytophagia</taxon>
        <taxon>Cytophagales</taxon>
        <taxon>Flammeovirgaceae</taxon>
        <taxon>Rapidithrix</taxon>
    </lineage>
</organism>
<comment type="caution">
    <text evidence="1">The sequence shown here is derived from an EMBL/GenBank/DDBJ whole genome shotgun (WGS) entry which is preliminary data.</text>
</comment>
<dbReference type="Proteomes" id="UP001403385">
    <property type="component" value="Unassembled WGS sequence"/>
</dbReference>
<reference evidence="1 2" key="1">
    <citation type="submission" date="2024-04" db="EMBL/GenBank/DDBJ databases">
        <title>Novel genus in family Flammeovirgaceae.</title>
        <authorList>
            <person name="Nguyen T.H."/>
            <person name="Vuong T.Q."/>
            <person name="Le H."/>
            <person name="Kim S.-G."/>
        </authorList>
    </citation>
    <scope>NUCLEOTIDE SEQUENCE [LARGE SCALE GENOMIC DNA]</scope>
    <source>
        <strain evidence="1 2">JCM 23209</strain>
    </source>
</reference>
<keyword evidence="2" id="KW-1185">Reference proteome</keyword>
<gene>
    <name evidence="1" type="ORF">AAG747_21255</name>
</gene>
<dbReference type="RefSeq" id="WP_346823243.1">
    <property type="nucleotide sequence ID" value="NZ_JBDKWZ010000014.1"/>
</dbReference>
<evidence type="ECO:0000313" key="1">
    <source>
        <dbReference type="EMBL" id="MEN7550461.1"/>
    </source>
</evidence>
<protein>
    <submittedName>
        <fullName evidence="1">Uncharacterized protein</fullName>
    </submittedName>
</protein>
<accession>A0AAW9SIF5</accession>
<name>A0AAW9SIF5_9BACT</name>
<proteinExistence type="predicted"/>
<evidence type="ECO:0000313" key="2">
    <source>
        <dbReference type="Proteomes" id="UP001403385"/>
    </source>
</evidence>
<sequence length="98" mass="11549">MLLDLIYFLITNHLYYKRFYKDQKFIQAKITDKTENTDVEGPPYYRIKYLFKMGPEMYEGEADGDKEHRIGSNVQIQVSAKFPMESHLSAPETSEAFQ</sequence>
<dbReference type="AlphaFoldDB" id="A0AAW9SIF5"/>
<dbReference type="EMBL" id="JBDKWZ010000014">
    <property type="protein sequence ID" value="MEN7550461.1"/>
    <property type="molecule type" value="Genomic_DNA"/>
</dbReference>